<dbReference type="Pfam" id="PF04192">
    <property type="entry name" value="Utp21"/>
    <property type="match status" value="1"/>
</dbReference>
<evidence type="ECO:0000313" key="5">
    <source>
        <dbReference type="Proteomes" id="UP001230268"/>
    </source>
</evidence>
<comment type="caution">
    <text evidence="4">The sequence shown here is derived from an EMBL/GenBank/DDBJ whole genome shotgun (WGS) entry which is preliminary data.</text>
</comment>
<feature type="repeat" description="WD" evidence="1">
    <location>
        <begin position="321"/>
        <end position="362"/>
    </location>
</feature>
<evidence type="ECO:0000256" key="1">
    <source>
        <dbReference type="PROSITE-ProRule" id="PRU00221"/>
    </source>
</evidence>
<dbReference type="Pfam" id="PF25171">
    <property type="entry name" value="Beta-prop_WDR36-Utp21_1st"/>
    <property type="match status" value="1"/>
</dbReference>
<dbReference type="GO" id="GO:0034388">
    <property type="term" value="C:Pwp2p-containing subcomplex of 90S preribosome"/>
    <property type="evidence" value="ECO:0007669"/>
    <property type="project" value="TreeGrafter"/>
</dbReference>
<dbReference type="AlphaFoldDB" id="A0AAD8PDB6"/>
<evidence type="ECO:0000259" key="2">
    <source>
        <dbReference type="Pfam" id="PF04192"/>
    </source>
</evidence>
<dbReference type="InterPro" id="IPR059157">
    <property type="entry name" value="WDR36-Utp21_N"/>
</dbReference>
<dbReference type="InterPro" id="IPR015943">
    <property type="entry name" value="WD40/YVTN_repeat-like_dom_sf"/>
</dbReference>
<dbReference type="PROSITE" id="PS50082">
    <property type="entry name" value="WD_REPEATS_2"/>
    <property type="match status" value="1"/>
</dbReference>
<dbReference type="SUPFAM" id="SSF69322">
    <property type="entry name" value="Tricorn protease domain 2"/>
    <property type="match status" value="1"/>
</dbReference>
<reference evidence="4" key="1">
    <citation type="submission" date="2023-08" db="EMBL/GenBank/DDBJ databases">
        <title>Draft sequence of the Babesia gibsoni genome.</title>
        <authorList>
            <person name="Yamagishi J.Y."/>
            <person name="Xuan X.X."/>
        </authorList>
    </citation>
    <scope>NUCLEOTIDE SEQUENCE</scope>
    <source>
        <strain evidence="4">Azabu</strain>
    </source>
</reference>
<dbReference type="InterPro" id="IPR007319">
    <property type="entry name" value="WDR36/Utp21_C"/>
</dbReference>
<feature type="domain" description="WDR36/Utp21 N-terminal" evidence="3">
    <location>
        <begin position="42"/>
        <end position="355"/>
    </location>
</feature>
<dbReference type="SMART" id="SM00320">
    <property type="entry name" value="WD40"/>
    <property type="match status" value="4"/>
</dbReference>
<keyword evidence="5" id="KW-1185">Reference proteome</keyword>
<dbReference type="Gene3D" id="2.130.10.10">
    <property type="entry name" value="YVTN repeat-like/Quinoprotein amine dehydrogenase"/>
    <property type="match status" value="2"/>
</dbReference>
<feature type="domain" description="WDR36/Utp21 C-terminal" evidence="2">
    <location>
        <begin position="744"/>
        <end position="947"/>
    </location>
</feature>
<gene>
    <name evidence="4" type="ORF">BgAZ_401270</name>
</gene>
<accession>A0AAD8PDB6</accession>
<dbReference type="InterPro" id="IPR001680">
    <property type="entry name" value="WD40_rpt"/>
</dbReference>
<sequence>MSKDVGKRRGRSSLFSPSGQIGLVCDGRAACLSELGSASFAVVSTLRQFTVYDAFGLRVSFVSLPSVCDIKHIATKLEHVFIVLANNSIFAFHRYDQRPIDNRHSADVVGIVTAENAIMTFSRNELITYERDGAGNGALGNGMATPLDREVNKSQKWSPKTTIPAPDGTSIEVVLPLVGFKNKALIGATNGQVLLCNTSNGSIIHTFHFSDTVLLHQVKDRGHSISAVVQSQLKCNSIVAIGYRSGEVLVVDIKGDQVLGTLKLSNKQKHATSMAFVYDALGITQRGEKTMVASEVLLVGAANGDLIIFDLSEFRTFSVVEDAHVGPVKHLMYVEKANNVITAGTDNSLVLWAMDSDKHLLREFKSRRGLIGEINLMKTYDADELDLLVCSNSDKVGYLGKASTIQQLRCSTFSTSASKHTLRKIIAIATCYQRHYDWPNIATCHHNTHVVHLWSGHRRALVEGVLKAPNVTEPATAVCISSCGNYVVVGYSNGQMHLFNLQSTNHEEEFLIKNQGKRSSAHSSSIITLFLMGGIQLVSVSDSTKDRAIRVWDISSVSLTESYDPDLPKGVNVYLAVGGNLLTALACSDGVIYLVDVIGKMIIRTIGYSNVTSMSFHPNGSWFIANASDSTMIIYDMLAACYVEYAKFTGNVLAVNIDSSGAFLNLAVENAPGLIMRYANKHVFEINSKTMLYKELGKEPIMLQLPYIINDNNDEDKINGEESVADEIEEAEMQQEYSSKTRPLADGMISLSGLSSGKLQSILFLDEIKDKSKPIEPPKAPEGLPFFLPTTYKDGQLVFVDPVTSGILPEESPKPKERIIKSSGTMGEFETILMDKQASDEKYEKSMNYLLNQTPSGVHLALSTLSVEKKNDALLAMLRFFEHHQSKKTNYDAVQVFLHIFLKYHGEEISKMKSATPILEKLCSHLQEDTQKLQTHFDRISCFIKFFAHLQME</sequence>
<dbReference type="PANTHER" id="PTHR22840:SF12">
    <property type="entry name" value="WD REPEAT-CONTAINING PROTEIN 36"/>
    <property type="match status" value="1"/>
</dbReference>
<dbReference type="EMBL" id="JAVEPI010000004">
    <property type="protein sequence ID" value="KAK1442097.1"/>
    <property type="molecule type" value="Genomic_DNA"/>
</dbReference>
<dbReference type="Pfam" id="PF25168">
    <property type="entry name" value="Beta-prop_WDR36-Utp21_2nd"/>
    <property type="match status" value="1"/>
</dbReference>
<protein>
    <submittedName>
        <fullName evidence="4">Wd repeat-containing protein 36</fullName>
    </submittedName>
</protein>
<name>A0AAD8PDB6_BABGI</name>
<dbReference type="GO" id="GO:0006364">
    <property type="term" value="P:rRNA processing"/>
    <property type="evidence" value="ECO:0007669"/>
    <property type="project" value="InterPro"/>
</dbReference>
<organism evidence="4 5">
    <name type="scientific">Babesia gibsoni</name>
    <dbReference type="NCBI Taxonomy" id="33632"/>
    <lineage>
        <taxon>Eukaryota</taxon>
        <taxon>Sar</taxon>
        <taxon>Alveolata</taxon>
        <taxon>Apicomplexa</taxon>
        <taxon>Aconoidasida</taxon>
        <taxon>Piroplasmida</taxon>
        <taxon>Babesiidae</taxon>
        <taxon>Babesia</taxon>
    </lineage>
</organism>
<keyword evidence="1" id="KW-0853">WD repeat</keyword>
<dbReference type="GO" id="GO:0032040">
    <property type="term" value="C:small-subunit processome"/>
    <property type="evidence" value="ECO:0007669"/>
    <property type="project" value="InterPro"/>
</dbReference>
<evidence type="ECO:0000259" key="3">
    <source>
        <dbReference type="Pfam" id="PF25171"/>
    </source>
</evidence>
<dbReference type="Proteomes" id="UP001230268">
    <property type="component" value="Unassembled WGS sequence"/>
</dbReference>
<proteinExistence type="predicted"/>
<evidence type="ECO:0000313" key="4">
    <source>
        <dbReference type="EMBL" id="KAK1442097.1"/>
    </source>
</evidence>
<dbReference type="PANTHER" id="PTHR22840">
    <property type="entry name" value="WD REPEAT-CONTAINING PROTEIN 36"/>
    <property type="match status" value="1"/>
</dbReference>